<accession>A0A5C3M3E1</accession>
<evidence type="ECO:0000313" key="1">
    <source>
        <dbReference type="EMBL" id="TFK39105.1"/>
    </source>
</evidence>
<organism evidence="1 2">
    <name type="scientific">Crucibulum laeve</name>
    <dbReference type="NCBI Taxonomy" id="68775"/>
    <lineage>
        <taxon>Eukaryota</taxon>
        <taxon>Fungi</taxon>
        <taxon>Dikarya</taxon>
        <taxon>Basidiomycota</taxon>
        <taxon>Agaricomycotina</taxon>
        <taxon>Agaricomycetes</taxon>
        <taxon>Agaricomycetidae</taxon>
        <taxon>Agaricales</taxon>
        <taxon>Agaricineae</taxon>
        <taxon>Nidulariaceae</taxon>
        <taxon>Crucibulum</taxon>
    </lineage>
</organism>
<dbReference type="EMBL" id="ML213600">
    <property type="protein sequence ID" value="TFK39105.1"/>
    <property type="molecule type" value="Genomic_DNA"/>
</dbReference>
<protein>
    <submittedName>
        <fullName evidence="1">Uncharacterized protein</fullName>
    </submittedName>
</protein>
<sequence>MVHTCQTRYATSQGKPGVCHHHPASNAAQPPPTPWHAFASIGLPPIGATPTLHPHLALETGSEVVYRPFPRASPEHQGIPAVVVPSDTPAYLFAIRFSYAPGDYRMLAFPTGGFFTSVNEVLHAVRTAIGSAGAEPEPEEAGEAREGRMRVDREGNWVWTGFTLGRDDVWELSLF</sequence>
<reference evidence="1 2" key="1">
    <citation type="journal article" date="2019" name="Nat. Ecol. Evol.">
        <title>Megaphylogeny resolves global patterns of mushroom evolution.</title>
        <authorList>
            <person name="Varga T."/>
            <person name="Krizsan K."/>
            <person name="Foldi C."/>
            <person name="Dima B."/>
            <person name="Sanchez-Garcia M."/>
            <person name="Sanchez-Ramirez S."/>
            <person name="Szollosi G.J."/>
            <person name="Szarkandi J.G."/>
            <person name="Papp V."/>
            <person name="Albert L."/>
            <person name="Andreopoulos W."/>
            <person name="Angelini C."/>
            <person name="Antonin V."/>
            <person name="Barry K.W."/>
            <person name="Bougher N.L."/>
            <person name="Buchanan P."/>
            <person name="Buyck B."/>
            <person name="Bense V."/>
            <person name="Catcheside P."/>
            <person name="Chovatia M."/>
            <person name="Cooper J."/>
            <person name="Damon W."/>
            <person name="Desjardin D."/>
            <person name="Finy P."/>
            <person name="Geml J."/>
            <person name="Haridas S."/>
            <person name="Hughes K."/>
            <person name="Justo A."/>
            <person name="Karasinski D."/>
            <person name="Kautmanova I."/>
            <person name="Kiss B."/>
            <person name="Kocsube S."/>
            <person name="Kotiranta H."/>
            <person name="LaButti K.M."/>
            <person name="Lechner B.E."/>
            <person name="Liimatainen K."/>
            <person name="Lipzen A."/>
            <person name="Lukacs Z."/>
            <person name="Mihaltcheva S."/>
            <person name="Morgado L.N."/>
            <person name="Niskanen T."/>
            <person name="Noordeloos M.E."/>
            <person name="Ohm R.A."/>
            <person name="Ortiz-Santana B."/>
            <person name="Ovrebo C."/>
            <person name="Racz N."/>
            <person name="Riley R."/>
            <person name="Savchenko A."/>
            <person name="Shiryaev A."/>
            <person name="Soop K."/>
            <person name="Spirin V."/>
            <person name="Szebenyi C."/>
            <person name="Tomsovsky M."/>
            <person name="Tulloss R.E."/>
            <person name="Uehling J."/>
            <person name="Grigoriev I.V."/>
            <person name="Vagvolgyi C."/>
            <person name="Papp T."/>
            <person name="Martin F.M."/>
            <person name="Miettinen O."/>
            <person name="Hibbett D.S."/>
            <person name="Nagy L.G."/>
        </authorList>
    </citation>
    <scope>NUCLEOTIDE SEQUENCE [LARGE SCALE GENOMIC DNA]</scope>
    <source>
        <strain evidence="1 2">CBS 166.37</strain>
    </source>
</reference>
<name>A0A5C3M3E1_9AGAR</name>
<evidence type="ECO:0000313" key="2">
    <source>
        <dbReference type="Proteomes" id="UP000308652"/>
    </source>
</evidence>
<gene>
    <name evidence="1" type="ORF">BDQ12DRAFT_69521</name>
</gene>
<proteinExistence type="predicted"/>
<dbReference type="AlphaFoldDB" id="A0A5C3M3E1"/>
<dbReference type="Proteomes" id="UP000308652">
    <property type="component" value="Unassembled WGS sequence"/>
</dbReference>
<keyword evidence="2" id="KW-1185">Reference proteome</keyword>